<evidence type="ECO:0000313" key="1">
    <source>
        <dbReference type="EMBL" id="OAZ73395.1"/>
    </source>
</evidence>
<organism evidence="1 2">
    <name type="scientific">Acetobacter pasteurianus</name>
    <name type="common">Acetobacter turbidans</name>
    <dbReference type="NCBI Taxonomy" id="438"/>
    <lineage>
        <taxon>Bacteria</taxon>
        <taxon>Pseudomonadati</taxon>
        <taxon>Pseudomonadota</taxon>
        <taxon>Alphaproteobacteria</taxon>
        <taxon>Acetobacterales</taxon>
        <taxon>Acetobacteraceae</taxon>
        <taxon>Acetobacter</taxon>
    </lineage>
</organism>
<gene>
    <name evidence="1" type="ORF">SRCM100623_00788</name>
</gene>
<comment type="caution">
    <text evidence="1">The sequence shown here is derived from an EMBL/GenBank/DDBJ whole genome shotgun (WGS) entry which is preliminary data.</text>
</comment>
<accession>A0A1A0DEG5</accession>
<sequence>MENLWLVAFSALYLSYFATRDASEKIREATFSLTACRQLSRMMIEANCTAARKVDFSLS</sequence>
<evidence type="ECO:0000313" key="2">
    <source>
        <dbReference type="Proteomes" id="UP000093796"/>
    </source>
</evidence>
<dbReference type="EMBL" id="LYUD01000094">
    <property type="protein sequence ID" value="OAZ73395.1"/>
    <property type="molecule type" value="Genomic_DNA"/>
</dbReference>
<proteinExistence type="predicted"/>
<dbReference type="AlphaFoldDB" id="A0A1A0DEG5"/>
<name>A0A1A0DEG5_ACEPA</name>
<protein>
    <submittedName>
        <fullName evidence="1">Uncharacterized protein</fullName>
    </submittedName>
</protein>
<dbReference type="Proteomes" id="UP000093796">
    <property type="component" value="Unassembled WGS sequence"/>
</dbReference>
<reference evidence="1 2" key="1">
    <citation type="submission" date="2016-05" db="EMBL/GenBank/DDBJ databases">
        <title>Genome sequencing of Acetobacter pasteurianus strain SRCM100623.</title>
        <authorList>
            <person name="Song Y.R."/>
        </authorList>
    </citation>
    <scope>NUCLEOTIDE SEQUENCE [LARGE SCALE GENOMIC DNA]</scope>
    <source>
        <strain evidence="1 2">SRCM100623</strain>
    </source>
</reference>